<reference evidence="3 4" key="1">
    <citation type="submission" date="2020-03" db="EMBL/GenBank/DDBJ databases">
        <title>Complete genome sequence of Orbus sp. IPMB12 (BCRC 80908).</title>
        <authorList>
            <person name="Lo W.-S."/>
            <person name="Chang T.-H."/>
            <person name="Kuo C.-H."/>
        </authorList>
    </citation>
    <scope>NUCLEOTIDE SEQUENCE [LARGE SCALE GENOMIC DNA]</scope>
    <source>
        <strain evidence="3 4">IPMB12</strain>
    </source>
</reference>
<evidence type="ECO:0000313" key="3">
    <source>
        <dbReference type="EMBL" id="QIQ22094.1"/>
    </source>
</evidence>
<dbReference type="EMBL" id="CP050253">
    <property type="protein sequence ID" value="QIQ22094.1"/>
    <property type="molecule type" value="Genomic_DNA"/>
</dbReference>
<sequence length="142" mass="15131">MKKLIVLIAGAAMLAGLAGCDSTSEKTATTEDLLHHRFVLIQENGKEVPADKQAYIEFGEGLMINGKMCNRFFGKTTLTDGVLTSPGIASTKMLCADEQLNALDSTIGQIFKDGAKATLSDKNLTLTSGTTTLVYKLSDLVN</sequence>
<dbReference type="RefSeq" id="WP_166917391.1">
    <property type="nucleotide sequence ID" value="NZ_CP050253.1"/>
</dbReference>
<gene>
    <name evidence="3" type="ORF">IPMB12_10590</name>
</gene>
<dbReference type="KEGG" id="orb:IPMB12_10590"/>
<protein>
    <submittedName>
        <fullName evidence="3">META domain-containing protein</fullName>
    </submittedName>
</protein>
<accession>A0A6G9IEH2</accession>
<keyword evidence="4" id="KW-1185">Reference proteome</keyword>
<dbReference type="InterPro" id="IPR038670">
    <property type="entry name" value="HslJ-like_sf"/>
</dbReference>
<evidence type="ECO:0000256" key="1">
    <source>
        <dbReference type="SAM" id="SignalP"/>
    </source>
</evidence>
<proteinExistence type="predicted"/>
<dbReference type="Proteomes" id="UP000501168">
    <property type="component" value="Chromosome"/>
</dbReference>
<dbReference type="FunCoup" id="A0A6G9IEH2">
    <property type="interactions" value="16"/>
</dbReference>
<evidence type="ECO:0000259" key="2">
    <source>
        <dbReference type="Pfam" id="PF03724"/>
    </source>
</evidence>
<dbReference type="PANTHER" id="PTHR35535:SF1">
    <property type="entry name" value="HEAT SHOCK PROTEIN HSLJ"/>
    <property type="match status" value="1"/>
</dbReference>
<dbReference type="PROSITE" id="PS51257">
    <property type="entry name" value="PROKAR_LIPOPROTEIN"/>
    <property type="match status" value="1"/>
</dbReference>
<feature type="signal peptide" evidence="1">
    <location>
        <begin position="1"/>
        <end position="18"/>
    </location>
</feature>
<dbReference type="PANTHER" id="PTHR35535">
    <property type="entry name" value="HEAT SHOCK PROTEIN HSLJ"/>
    <property type="match status" value="1"/>
</dbReference>
<dbReference type="Pfam" id="PF03724">
    <property type="entry name" value="META"/>
    <property type="match status" value="1"/>
</dbReference>
<dbReference type="AlphaFoldDB" id="A0A6G9IEH2"/>
<evidence type="ECO:0000313" key="4">
    <source>
        <dbReference type="Proteomes" id="UP000501168"/>
    </source>
</evidence>
<dbReference type="InterPro" id="IPR005184">
    <property type="entry name" value="DUF306_Meta_HslJ"/>
</dbReference>
<dbReference type="Gene3D" id="2.40.128.270">
    <property type="match status" value="1"/>
</dbReference>
<organism evidence="3 4">
    <name type="scientific">Zophobihabitans entericus</name>
    <dbReference type="NCBI Taxonomy" id="1635327"/>
    <lineage>
        <taxon>Bacteria</taxon>
        <taxon>Pseudomonadati</taxon>
        <taxon>Pseudomonadota</taxon>
        <taxon>Gammaproteobacteria</taxon>
        <taxon>Orbales</taxon>
        <taxon>Orbaceae</taxon>
        <taxon>Zophobihabitans</taxon>
    </lineage>
</organism>
<dbReference type="InterPro" id="IPR053147">
    <property type="entry name" value="Hsp_HslJ-like"/>
</dbReference>
<name>A0A6G9IEH2_9GAMM</name>
<feature type="chain" id="PRO_5026112008" evidence="1">
    <location>
        <begin position="19"/>
        <end position="142"/>
    </location>
</feature>
<dbReference type="InParanoid" id="A0A6G9IEH2"/>
<keyword evidence="1" id="KW-0732">Signal</keyword>
<feature type="domain" description="DUF306" evidence="2">
    <location>
        <begin position="31"/>
        <end position="134"/>
    </location>
</feature>